<evidence type="ECO:0000259" key="2">
    <source>
        <dbReference type="Pfam" id="PF02371"/>
    </source>
</evidence>
<dbReference type="InterPro" id="IPR003346">
    <property type="entry name" value="Transposase_20"/>
</dbReference>
<dbReference type="NCBIfam" id="NF033542">
    <property type="entry name" value="transpos_IS110"/>
    <property type="match status" value="1"/>
</dbReference>
<dbReference type="Proteomes" id="UP001055091">
    <property type="component" value="Unassembled WGS sequence"/>
</dbReference>
<dbReference type="Pfam" id="PF01548">
    <property type="entry name" value="DEDD_Tnp_IS110"/>
    <property type="match status" value="1"/>
</dbReference>
<dbReference type="Pfam" id="PF02371">
    <property type="entry name" value="Transposase_20"/>
    <property type="match status" value="1"/>
</dbReference>
<dbReference type="GO" id="GO:0006313">
    <property type="term" value="P:DNA transposition"/>
    <property type="evidence" value="ECO:0007669"/>
    <property type="project" value="InterPro"/>
</dbReference>
<dbReference type="EMBL" id="BQNJ01000002">
    <property type="protein sequence ID" value="GKH03130.1"/>
    <property type="molecule type" value="Genomic_DNA"/>
</dbReference>
<proteinExistence type="predicted"/>
<dbReference type="AlphaFoldDB" id="A0AA37N4Y3"/>
<dbReference type="GO" id="GO:0003677">
    <property type="term" value="F:DNA binding"/>
    <property type="evidence" value="ECO:0007669"/>
    <property type="project" value="InterPro"/>
</dbReference>
<name>A0AA37N4Y3_9FIRM</name>
<dbReference type="InterPro" id="IPR047650">
    <property type="entry name" value="Transpos_IS110"/>
</dbReference>
<gene>
    <name evidence="3" type="primary">tpn</name>
    <name evidence="3" type="ORF">CE91St55_51110</name>
</gene>
<accession>A0AA37N4Y3</accession>
<evidence type="ECO:0000313" key="4">
    <source>
        <dbReference type="Proteomes" id="UP001055091"/>
    </source>
</evidence>
<dbReference type="PANTHER" id="PTHR33055">
    <property type="entry name" value="TRANSPOSASE FOR INSERTION SEQUENCE ELEMENT IS1111A"/>
    <property type="match status" value="1"/>
</dbReference>
<evidence type="ECO:0000259" key="1">
    <source>
        <dbReference type="Pfam" id="PF01548"/>
    </source>
</evidence>
<organism evidence="3 4">
    <name type="scientific">Hungatella hathewayi</name>
    <dbReference type="NCBI Taxonomy" id="154046"/>
    <lineage>
        <taxon>Bacteria</taxon>
        <taxon>Bacillati</taxon>
        <taxon>Bacillota</taxon>
        <taxon>Clostridia</taxon>
        <taxon>Lachnospirales</taxon>
        <taxon>Lachnospiraceae</taxon>
        <taxon>Hungatella</taxon>
    </lineage>
</organism>
<feature type="domain" description="Transposase IS116/IS110/IS902 C-terminal" evidence="2">
    <location>
        <begin position="267"/>
        <end position="340"/>
    </location>
</feature>
<dbReference type="PANTHER" id="PTHR33055:SF15">
    <property type="entry name" value="TRANSPOSASE-RELATED"/>
    <property type="match status" value="1"/>
</dbReference>
<dbReference type="InterPro" id="IPR002525">
    <property type="entry name" value="Transp_IS110-like_N"/>
</dbReference>
<reference evidence="3" key="1">
    <citation type="submission" date="2022-01" db="EMBL/GenBank/DDBJ databases">
        <title>Novel bile acid biosynthetic pathways are enriched in the microbiome of centenarians.</title>
        <authorList>
            <person name="Sato Y."/>
            <person name="Atarashi K."/>
            <person name="Plichta R.D."/>
            <person name="Arai Y."/>
            <person name="Sasajima S."/>
            <person name="Kearney M.S."/>
            <person name="Suda W."/>
            <person name="Takeshita K."/>
            <person name="Sasaki T."/>
            <person name="Okamoto S."/>
            <person name="Skelly N.A."/>
            <person name="Okamura Y."/>
            <person name="Vlamakis H."/>
            <person name="Li Y."/>
            <person name="Tanoue T."/>
            <person name="Takei H."/>
            <person name="Nittono H."/>
            <person name="Narushima S."/>
            <person name="Irie J."/>
            <person name="Itoh H."/>
            <person name="Moriya K."/>
            <person name="Sugiura Y."/>
            <person name="Suematsu M."/>
            <person name="Moritoki N."/>
            <person name="Shibata S."/>
            <person name="Littman R.D."/>
            <person name="Fischbach A.M."/>
            <person name="Uwamino Y."/>
            <person name="Inoue T."/>
            <person name="Honda A."/>
            <person name="Hattori M."/>
            <person name="Murai T."/>
            <person name="Xavier J.R."/>
            <person name="Hirose N."/>
            <person name="Honda K."/>
        </authorList>
    </citation>
    <scope>NUCLEOTIDE SEQUENCE</scope>
    <source>
        <strain evidence="3">CE91-St55</strain>
    </source>
</reference>
<protein>
    <submittedName>
        <fullName evidence="3">IS110 family transposase</fullName>
    </submittedName>
</protein>
<sequence>MGIDLHKETHTAVMLDCWNQKLGEITFENKPSEFSKLTRKVSRFVTEEKEPVYGLENAYGYGRALAVWLIEKGVAVKDVNTALSYAQRKSVPMYQKSDSYDAEAVALVLINMLDKLPDAIPDDKYWTLSQLVNRRDNICTHLHCLKNQLHEQLCIAYPSYKQFFSDISRATALYFFMEYPSPEHLQGKTAEELAEELRPVSHNNCSVKRAEKILSLVRVDGDTKRDHQESRDTITRSLVSDLEHYRVQLEEVNQAIEMLMPEFDCTLMTMPGIELITAANMLSEIGNISRFPNSAKLAKFAGIAPVNFSSAGKGKDVCPKQGNRRLQAIFYFLAIQMIQVSINGTPRNPVFREYFLRKLEDGKNKQQALICIARRLVNIVYGMLKNHMEYREPGQ</sequence>
<dbReference type="GO" id="GO:0004803">
    <property type="term" value="F:transposase activity"/>
    <property type="evidence" value="ECO:0007669"/>
    <property type="project" value="InterPro"/>
</dbReference>
<evidence type="ECO:0000313" key="3">
    <source>
        <dbReference type="EMBL" id="GKH03130.1"/>
    </source>
</evidence>
<comment type="caution">
    <text evidence="3">The sequence shown here is derived from an EMBL/GenBank/DDBJ whole genome shotgun (WGS) entry which is preliminary data.</text>
</comment>
<feature type="domain" description="Transposase IS110-like N-terminal" evidence="1">
    <location>
        <begin position="2"/>
        <end position="158"/>
    </location>
</feature>